<dbReference type="InterPro" id="IPR025665">
    <property type="entry name" value="Beta-barrel_OMP_2"/>
</dbReference>
<evidence type="ECO:0000313" key="4">
    <source>
        <dbReference type="Proteomes" id="UP001199816"/>
    </source>
</evidence>
<dbReference type="Pfam" id="PF13568">
    <property type="entry name" value="OMP_b-brl_2"/>
    <property type="match status" value="1"/>
</dbReference>
<dbReference type="EMBL" id="JAJNEC010000005">
    <property type="protein sequence ID" value="MCD2424730.1"/>
    <property type="molecule type" value="Genomic_DNA"/>
</dbReference>
<dbReference type="RefSeq" id="WP_231006940.1">
    <property type="nucleotide sequence ID" value="NZ_JAJNEC010000005.1"/>
</dbReference>
<evidence type="ECO:0000313" key="3">
    <source>
        <dbReference type="EMBL" id="MCD2424730.1"/>
    </source>
</evidence>
<keyword evidence="1" id="KW-0472">Membrane</keyword>
<sequence>MDDEALDKLFRDAASRFQPPDAPEGAWDDFYKTKMLPAGESASQRRPLILRRSWQLAAACLLLAIAGMLWMLQRQPLPGLAGSPSAAGIVSGIIKDVPLPSGTTQLPAVLSPDDAGNVLRSLNAITTGSEPLLPGKEYTPLVHNGRAFSDIPKKAGAEQEHHPADTLQRKPYFSLRDKPAGERQALPGNYNPFLAETSPARPANNRWQVGLIAGSNLGMVRGDVSKKPGLNAGLLVQRKLGQSRFSVESGVVYESMTYDVNNADFNPNGNPVSSRVSNIEGSCTMIDVPVNVRYDVVASKKNKAFVSTGVSPTVIVKQSYIYDLDRGDGPVPINRDVSGKGKSVYAVANLSIGYEQKWEHVSVQIAPYVKIPMGEIGYGNLSLGGVGTQISIKKDL</sequence>
<comment type="caution">
    <text evidence="3">The sequence shown here is derived from an EMBL/GenBank/DDBJ whole genome shotgun (WGS) entry which is preliminary data.</text>
</comment>
<feature type="transmembrane region" description="Helical" evidence="1">
    <location>
        <begin position="54"/>
        <end position="72"/>
    </location>
</feature>
<gene>
    <name evidence="3" type="ORF">LQ567_18250</name>
</gene>
<organism evidence="3 4">
    <name type="scientific">Niabella pedocola</name>
    <dbReference type="NCBI Taxonomy" id="1752077"/>
    <lineage>
        <taxon>Bacteria</taxon>
        <taxon>Pseudomonadati</taxon>
        <taxon>Bacteroidota</taxon>
        <taxon>Chitinophagia</taxon>
        <taxon>Chitinophagales</taxon>
        <taxon>Chitinophagaceae</taxon>
        <taxon>Niabella</taxon>
    </lineage>
</organism>
<keyword evidence="4" id="KW-1185">Reference proteome</keyword>
<protein>
    <submittedName>
        <fullName evidence="3">PorT family protein</fullName>
    </submittedName>
</protein>
<dbReference type="Proteomes" id="UP001199816">
    <property type="component" value="Unassembled WGS sequence"/>
</dbReference>
<evidence type="ECO:0000256" key="1">
    <source>
        <dbReference type="SAM" id="Phobius"/>
    </source>
</evidence>
<proteinExistence type="predicted"/>
<keyword evidence="1" id="KW-1133">Transmembrane helix</keyword>
<reference evidence="3 4" key="1">
    <citation type="submission" date="2021-11" db="EMBL/GenBank/DDBJ databases">
        <title>Genomic of Niabella pedocola.</title>
        <authorList>
            <person name="Wu T."/>
        </authorList>
    </citation>
    <scope>NUCLEOTIDE SEQUENCE [LARGE SCALE GENOMIC DNA]</scope>
    <source>
        <strain evidence="3 4">JCM 31011</strain>
    </source>
</reference>
<feature type="domain" description="Outer membrane protein beta-barrel" evidence="2">
    <location>
        <begin position="205"/>
        <end position="355"/>
    </location>
</feature>
<accession>A0ABS8PUI6</accession>
<name>A0ABS8PUI6_9BACT</name>
<keyword evidence="1" id="KW-0812">Transmembrane</keyword>
<evidence type="ECO:0000259" key="2">
    <source>
        <dbReference type="Pfam" id="PF13568"/>
    </source>
</evidence>